<evidence type="ECO:0000313" key="10">
    <source>
        <dbReference type="Proteomes" id="UP000460221"/>
    </source>
</evidence>
<dbReference type="NCBIfam" id="TIGR02962">
    <property type="entry name" value="hdxy_isourate"/>
    <property type="match status" value="1"/>
</dbReference>
<dbReference type="Gene3D" id="2.60.40.180">
    <property type="entry name" value="Transthyretin/hydroxyisourate hydrolase domain"/>
    <property type="match status" value="1"/>
</dbReference>
<keyword evidence="10" id="KW-1185">Reference proteome</keyword>
<dbReference type="Pfam" id="PF00576">
    <property type="entry name" value="Transthyretin"/>
    <property type="match status" value="1"/>
</dbReference>
<comment type="catalytic activity">
    <reaction evidence="1 7">
        <text>5-hydroxyisourate + H2O = 5-hydroxy-2-oxo-4-ureido-2,5-dihydro-1H-imidazole-5-carboxylate + H(+)</text>
        <dbReference type="Rhea" id="RHEA:23736"/>
        <dbReference type="ChEBI" id="CHEBI:15377"/>
        <dbReference type="ChEBI" id="CHEBI:15378"/>
        <dbReference type="ChEBI" id="CHEBI:18072"/>
        <dbReference type="ChEBI" id="CHEBI:58639"/>
        <dbReference type="EC" id="3.5.2.17"/>
    </reaction>
</comment>
<evidence type="ECO:0000256" key="3">
    <source>
        <dbReference type="ARBA" id="ARBA00009850"/>
    </source>
</evidence>
<comment type="similarity">
    <text evidence="3 7">Belongs to the transthyretin family. 5-hydroxyisourate hydrolase subfamily.</text>
</comment>
<evidence type="ECO:0000256" key="6">
    <source>
        <dbReference type="ARBA" id="ARBA00022801"/>
    </source>
</evidence>
<evidence type="ECO:0000256" key="2">
    <source>
        <dbReference type="ARBA" id="ARBA00002704"/>
    </source>
</evidence>
<keyword evidence="6 7" id="KW-0378">Hydrolase</keyword>
<dbReference type="PANTHER" id="PTHR10395">
    <property type="entry name" value="URICASE AND TRANSTHYRETIN-RELATED"/>
    <property type="match status" value="1"/>
</dbReference>
<reference evidence="9 10" key="1">
    <citation type="submission" date="2019-11" db="EMBL/GenBank/DDBJ databases">
        <authorList>
            <person name="Jiang L.-Q."/>
        </authorList>
    </citation>
    <scope>NUCLEOTIDE SEQUENCE [LARGE SCALE GENOMIC DNA]</scope>
    <source>
        <strain evidence="9 10">YIM 132087</strain>
    </source>
</reference>
<evidence type="ECO:0000256" key="1">
    <source>
        <dbReference type="ARBA" id="ARBA00001043"/>
    </source>
</evidence>
<comment type="subunit">
    <text evidence="4 7">Homotetramer.</text>
</comment>
<evidence type="ECO:0000256" key="7">
    <source>
        <dbReference type="RuleBase" id="RU361270"/>
    </source>
</evidence>
<dbReference type="Proteomes" id="UP000460221">
    <property type="component" value="Unassembled WGS sequence"/>
</dbReference>
<proteinExistence type="inferred from homology"/>
<protein>
    <recommendedName>
        <fullName evidence="7">5-hydroxyisourate hydrolase</fullName>
        <shortName evidence="7">HIU hydrolase</shortName>
        <shortName evidence="7">HIUHase</shortName>
        <ecNumber evidence="7">3.5.2.17</ecNumber>
    </recommendedName>
</protein>
<feature type="domain" description="Transthyretin/hydroxyisourate hydrolase" evidence="8">
    <location>
        <begin position="1"/>
        <end position="108"/>
    </location>
</feature>
<name>A0A7K1FN43_9ACTN</name>
<dbReference type="AlphaFoldDB" id="A0A7K1FN43"/>
<accession>A0A7K1FN43</accession>
<keyword evidence="5 7" id="KW-0659">Purine metabolism</keyword>
<evidence type="ECO:0000256" key="4">
    <source>
        <dbReference type="ARBA" id="ARBA00011881"/>
    </source>
</evidence>
<dbReference type="EC" id="3.5.2.17" evidence="7"/>
<evidence type="ECO:0000256" key="5">
    <source>
        <dbReference type="ARBA" id="ARBA00022631"/>
    </source>
</evidence>
<dbReference type="SUPFAM" id="SSF49472">
    <property type="entry name" value="Transthyretin (synonym: prealbumin)"/>
    <property type="match status" value="1"/>
</dbReference>
<dbReference type="GO" id="GO:0006144">
    <property type="term" value="P:purine nucleobase metabolic process"/>
    <property type="evidence" value="ECO:0007669"/>
    <property type="project" value="UniProtKB-KW"/>
</dbReference>
<dbReference type="EMBL" id="WLYK01000006">
    <property type="protein sequence ID" value="MTD15591.1"/>
    <property type="molecule type" value="Genomic_DNA"/>
</dbReference>
<dbReference type="InterPro" id="IPR036817">
    <property type="entry name" value="Transthyretin/HIU_hydrolase_sf"/>
</dbReference>
<comment type="function">
    <text evidence="2">Catalyzes the hydrolysis of 5-hydroxyisourate (HIU) to 2-oxo-4-hydroxy-4-carboxy-5-ureidoimidazoline (OHCU).</text>
</comment>
<evidence type="ECO:0000259" key="8">
    <source>
        <dbReference type="Pfam" id="PF00576"/>
    </source>
</evidence>
<dbReference type="GO" id="GO:0033971">
    <property type="term" value="F:hydroxyisourate hydrolase activity"/>
    <property type="evidence" value="ECO:0007669"/>
    <property type="project" value="UniProtKB-EC"/>
</dbReference>
<dbReference type="PANTHER" id="PTHR10395:SF7">
    <property type="entry name" value="5-HYDROXYISOURATE HYDROLASE"/>
    <property type="match status" value="1"/>
</dbReference>
<dbReference type="InterPro" id="IPR023416">
    <property type="entry name" value="Transthyretin/HIU_hydrolase_d"/>
</dbReference>
<sequence>MSTHLLDTSIGRPAAQVPVGLHTVADDGSTRLVGGGVTDNDGRVATLADGALAPGTFRLVYDTVGYFTAVHRKLFYPRIIVEVYLDGARAHYHVPVLASTYSYSTYLGS</sequence>
<gene>
    <name evidence="9" type="primary">uraH</name>
    <name evidence="9" type="ORF">GIS00_16785</name>
</gene>
<evidence type="ECO:0000313" key="9">
    <source>
        <dbReference type="EMBL" id="MTD15591.1"/>
    </source>
</evidence>
<dbReference type="InterPro" id="IPR014306">
    <property type="entry name" value="Hydroxyisourate_hydrolase"/>
</dbReference>
<organism evidence="9 10">
    <name type="scientific">Nakamurella alba</name>
    <dbReference type="NCBI Taxonomy" id="2665158"/>
    <lineage>
        <taxon>Bacteria</taxon>
        <taxon>Bacillati</taxon>
        <taxon>Actinomycetota</taxon>
        <taxon>Actinomycetes</taxon>
        <taxon>Nakamurellales</taxon>
        <taxon>Nakamurellaceae</taxon>
        <taxon>Nakamurella</taxon>
    </lineage>
</organism>
<comment type="caution">
    <text evidence="9">The sequence shown here is derived from an EMBL/GenBank/DDBJ whole genome shotgun (WGS) entry which is preliminary data.</text>
</comment>